<proteinExistence type="predicted"/>
<dbReference type="SUPFAM" id="SSF52540">
    <property type="entry name" value="P-loop containing nucleoside triphosphate hydrolases"/>
    <property type="match status" value="1"/>
</dbReference>
<comment type="caution">
    <text evidence="1">The sequence shown here is derived from an EMBL/GenBank/DDBJ whole genome shotgun (WGS) entry which is preliminary data.</text>
</comment>
<name>A0A964XRK2_9PROT</name>
<organism evidence="1 2">
    <name type="scientific">Candidatus Fonsibacter lacus</name>
    <dbReference type="NCBI Taxonomy" id="2576439"/>
    <lineage>
        <taxon>Bacteria</taxon>
        <taxon>Pseudomonadati</taxon>
        <taxon>Pseudomonadota</taxon>
        <taxon>Alphaproteobacteria</taxon>
        <taxon>Candidatus Pelagibacterales</taxon>
        <taxon>Candidatus Pelagibacterales incertae sedis</taxon>
        <taxon>Candidatus Fonsibacter</taxon>
    </lineage>
</organism>
<reference evidence="1" key="1">
    <citation type="submission" date="2018-10" db="EMBL/GenBank/DDBJ databases">
        <title>Iterative Subtractive Binning of Freshwater Chronoseries Metagenomes Recovers Nearly Complete Genomes from over Four Hundred Novel Species.</title>
        <authorList>
            <person name="Rodriguez-R L.M."/>
            <person name="Tsementzi D."/>
            <person name="Luo C."/>
            <person name="Konstantinidis K.T."/>
        </authorList>
    </citation>
    <scope>NUCLEOTIDE SEQUENCE</scope>
    <source>
        <strain evidence="1">WB7_6_001</strain>
    </source>
</reference>
<dbReference type="Pfam" id="PF13481">
    <property type="entry name" value="AAA_25"/>
    <property type="match status" value="1"/>
</dbReference>
<dbReference type="InterPro" id="IPR027417">
    <property type="entry name" value="P-loop_NTPase"/>
</dbReference>
<evidence type="ECO:0000313" key="2">
    <source>
        <dbReference type="Proteomes" id="UP000713222"/>
    </source>
</evidence>
<gene>
    <name evidence="1" type="ORF">EBV32_02500</name>
</gene>
<dbReference type="AlphaFoldDB" id="A0A964XRK2"/>
<evidence type="ECO:0000313" key="1">
    <source>
        <dbReference type="EMBL" id="NBN87945.1"/>
    </source>
</evidence>
<accession>A0A964XRK2</accession>
<dbReference type="Gene3D" id="3.40.50.300">
    <property type="entry name" value="P-loop containing nucleotide triphosphate hydrolases"/>
    <property type="match status" value="1"/>
</dbReference>
<dbReference type="Proteomes" id="UP000713222">
    <property type="component" value="Unassembled WGS sequence"/>
</dbReference>
<protein>
    <submittedName>
        <fullName evidence="1">Uncharacterized protein</fullName>
    </submittedName>
</protein>
<feature type="non-terminal residue" evidence="1">
    <location>
        <position position="449"/>
    </location>
</feature>
<sequence length="449" mass="48878">MSAEKDAFTLLQMRGTLSDDTFYSPARAKDGYYTALLKEVMKEPLAVDAQGNPIPDEARTLAKNLELLAARAADLLNKKVAQTHRVIHLREAAADLGLNIRDGELRRVLADARRSLAGSAEAIGARPISLAPVPWMVDGLLMARGLNLYIAPPKCGKTSLVMQMISQWAAGARSYLGREFRTPCPPVLVVGPDMPEGDWGLLLRDLDLLQQDLRLKQPIVDLFTAGQPLTLDEEGIERIATYAAAHPGLLVVLDSVHTATVRLGISENDPEIAGPLLSLIEALEPHGATLLAIHHANKARMGETPTLASRGSSAIPALASHMVGMSRLTQQPQMNGKADRRVVLKTEGRGGMPLELLVERVEGAGWICHGDADTVQSEKQRQELEGRLNERQIEALEACRERWELDGLPMDAMDLAPMLGLRGDGERKARATLDQLARLGFLNVEVQNT</sequence>
<dbReference type="EMBL" id="RGET01000028">
    <property type="protein sequence ID" value="NBN87945.1"/>
    <property type="molecule type" value="Genomic_DNA"/>
</dbReference>